<evidence type="ECO:0000313" key="2">
    <source>
        <dbReference type="EMBL" id="NOU72008.1"/>
    </source>
</evidence>
<accession>A0ABX1XW41</accession>
<keyword evidence="1" id="KW-0732">Signal</keyword>
<reference evidence="2 3" key="1">
    <citation type="submission" date="2019-10" db="EMBL/GenBank/DDBJ databases">
        <title>Description of Paenibacillus terrestris sp. nov.</title>
        <authorList>
            <person name="Carlier A."/>
            <person name="Qi S."/>
        </authorList>
    </citation>
    <scope>NUCLEOTIDE SEQUENCE [LARGE SCALE GENOMIC DNA]</scope>
    <source>
        <strain evidence="2 3">LMG 31458</strain>
    </source>
</reference>
<keyword evidence="3" id="KW-1185">Reference proteome</keyword>
<gene>
    <name evidence="2" type="ORF">GC098_11355</name>
</gene>
<dbReference type="Proteomes" id="UP000616779">
    <property type="component" value="Unassembled WGS sequence"/>
</dbReference>
<proteinExistence type="predicted"/>
<dbReference type="EMBL" id="WHOA01000088">
    <property type="protein sequence ID" value="NOU72008.1"/>
    <property type="molecule type" value="Genomic_DNA"/>
</dbReference>
<evidence type="ECO:0000313" key="3">
    <source>
        <dbReference type="Proteomes" id="UP000616779"/>
    </source>
</evidence>
<sequence>MKKILITVGIFAVAISGVSVIAMADSSTHNSISYITTSNTTLDTKNDTPTSPPVSADKESNMIQTLNQNPYLGSQKGEFKEMTEQVKLDKDTAVEKAKAIIGKTNSLEAKKITAQLVKYTNKEAPQLPGSKIILKDYPVWVITFEGVHVQGNGPKPIVTDDKTSSTAFVYVDSHVVIDANTGGRLELISHSSLNN</sequence>
<feature type="chain" id="PRO_5047229839" evidence="1">
    <location>
        <begin position="25"/>
        <end position="195"/>
    </location>
</feature>
<dbReference type="RefSeq" id="WP_171643328.1">
    <property type="nucleotide sequence ID" value="NZ_WHOA01000088.1"/>
</dbReference>
<protein>
    <submittedName>
        <fullName evidence="2">Uncharacterized protein</fullName>
    </submittedName>
</protein>
<name>A0ABX1XW41_9BACL</name>
<evidence type="ECO:0000256" key="1">
    <source>
        <dbReference type="SAM" id="SignalP"/>
    </source>
</evidence>
<feature type="signal peptide" evidence="1">
    <location>
        <begin position="1"/>
        <end position="24"/>
    </location>
</feature>
<comment type="caution">
    <text evidence="2">The sequence shown here is derived from an EMBL/GenBank/DDBJ whole genome shotgun (WGS) entry which is preliminary data.</text>
</comment>
<organism evidence="2 3">
    <name type="scientific">Paenibacillus phytorum</name>
    <dbReference type="NCBI Taxonomy" id="2654977"/>
    <lineage>
        <taxon>Bacteria</taxon>
        <taxon>Bacillati</taxon>
        <taxon>Bacillota</taxon>
        <taxon>Bacilli</taxon>
        <taxon>Bacillales</taxon>
        <taxon>Paenibacillaceae</taxon>
        <taxon>Paenibacillus</taxon>
    </lineage>
</organism>